<dbReference type="PRINTS" id="PR01438">
    <property type="entry name" value="UNVRSLSTRESS"/>
</dbReference>
<dbReference type="Gene3D" id="3.40.50.12370">
    <property type="match status" value="1"/>
</dbReference>
<comment type="similarity">
    <text evidence="1">Belongs to the universal stress protein A family.</text>
</comment>
<accession>A0A916XVN4</accession>
<gene>
    <name evidence="3" type="ORF">GCM10011335_17520</name>
</gene>
<evidence type="ECO:0000256" key="1">
    <source>
        <dbReference type="ARBA" id="ARBA00008791"/>
    </source>
</evidence>
<evidence type="ECO:0000313" key="3">
    <source>
        <dbReference type="EMBL" id="GGD15204.1"/>
    </source>
</evidence>
<dbReference type="PANTHER" id="PTHR46268">
    <property type="entry name" value="STRESS RESPONSE PROTEIN NHAX"/>
    <property type="match status" value="1"/>
</dbReference>
<evidence type="ECO:0000259" key="2">
    <source>
        <dbReference type="Pfam" id="PF00582"/>
    </source>
</evidence>
<dbReference type="RefSeq" id="WP_188850191.1">
    <property type="nucleotide sequence ID" value="NZ_BMJJ01000003.1"/>
</dbReference>
<reference evidence="3" key="2">
    <citation type="submission" date="2020-09" db="EMBL/GenBank/DDBJ databases">
        <authorList>
            <person name="Sun Q."/>
            <person name="Zhou Y."/>
        </authorList>
    </citation>
    <scope>NUCLEOTIDE SEQUENCE</scope>
    <source>
        <strain evidence="3">CGMCC 1.15493</strain>
    </source>
</reference>
<feature type="domain" description="UspA" evidence="2">
    <location>
        <begin position="182"/>
        <end position="301"/>
    </location>
</feature>
<proteinExistence type="inferred from homology"/>
<sequence length="302" mass="32147">MSGATELKPSCQETRAAIDVARHGLHADRSFRDILVHLDGSVRDAAVIARADALATASGAHVCGFLTNEVPLVGLGGGAIADGVPDVWIREEHELDRIERQARAAVESMQASADLRRQDGSRRELMAAAIPLARVVDLVVMALPYGGGTLLPEMFETILFEAGAPVLAVPPSTNFPASAETVVVGWRDTRESAHAVAAALPLLQRARRVYLTVVADNAGEELSGAPATDMARHLVRHGVPVEIRHLPKHPRPADALMDEVANVGAGLLVVGGYSRSRLREKILGGVTLDLLQKSRVPLLMAH</sequence>
<evidence type="ECO:0000313" key="4">
    <source>
        <dbReference type="Proteomes" id="UP000613160"/>
    </source>
</evidence>
<reference evidence="3" key="1">
    <citation type="journal article" date="2014" name="Int. J. Syst. Evol. Microbiol.">
        <title>Complete genome sequence of Corynebacterium casei LMG S-19264T (=DSM 44701T), isolated from a smear-ripened cheese.</title>
        <authorList>
            <consortium name="US DOE Joint Genome Institute (JGI-PGF)"/>
            <person name="Walter F."/>
            <person name="Albersmeier A."/>
            <person name="Kalinowski J."/>
            <person name="Ruckert C."/>
        </authorList>
    </citation>
    <scope>NUCLEOTIDE SEQUENCE</scope>
    <source>
        <strain evidence="3">CGMCC 1.15493</strain>
    </source>
</reference>
<dbReference type="SUPFAM" id="SSF52402">
    <property type="entry name" value="Adenine nucleotide alpha hydrolases-like"/>
    <property type="match status" value="2"/>
</dbReference>
<dbReference type="InterPro" id="IPR006016">
    <property type="entry name" value="UspA"/>
</dbReference>
<organism evidence="3 4">
    <name type="scientific">Aureimonas glaciei</name>
    <dbReference type="NCBI Taxonomy" id="1776957"/>
    <lineage>
        <taxon>Bacteria</taxon>
        <taxon>Pseudomonadati</taxon>
        <taxon>Pseudomonadota</taxon>
        <taxon>Alphaproteobacteria</taxon>
        <taxon>Hyphomicrobiales</taxon>
        <taxon>Aurantimonadaceae</taxon>
        <taxon>Aureimonas</taxon>
    </lineage>
</organism>
<comment type="caution">
    <text evidence="3">The sequence shown here is derived from an EMBL/GenBank/DDBJ whole genome shotgun (WGS) entry which is preliminary data.</text>
</comment>
<dbReference type="Proteomes" id="UP000613160">
    <property type="component" value="Unassembled WGS sequence"/>
</dbReference>
<name>A0A916XVN4_9HYPH</name>
<dbReference type="CDD" id="cd00293">
    <property type="entry name" value="USP-like"/>
    <property type="match status" value="1"/>
</dbReference>
<protein>
    <submittedName>
        <fullName evidence="3">Universal stress protein</fullName>
    </submittedName>
</protein>
<dbReference type="EMBL" id="BMJJ01000003">
    <property type="protein sequence ID" value="GGD15204.1"/>
    <property type="molecule type" value="Genomic_DNA"/>
</dbReference>
<keyword evidence="4" id="KW-1185">Reference proteome</keyword>
<dbReference type="PANTHER" id="PTHR46268:SF15">
    <property type="entry name" value="UNIVERSAL STRESS PROTEIN HP_0031"/>
    <property type="match status" value="1"/>
</dbReference>
<dbReference type="AlphaFoldDB" id="A0A916XVN4"/>
<dbReference type="Pfam" id="PF00582">
    <property type="entry name" value="Usp"/>
    <property type="match status" value="1"/>
</dbReference>
<dbReference type="InterPro" id="IPR006015">
    <property type="entry name" value="Universal_stress_UspA"/>
</dbReference>